<accession>A0A166Q4S3</accession>
<feature type="compositionally biased region" description="Basic and acidic residues" evidence="5">
    <location>
        <begin position="385"/>
        <end position="416"/>
    </location>
</feature>
<dbReference type="AlphaFoldDB" id="A0A166Q4S3"/>
<evidence type="ECO:0000313" key="8">
    <source>
        <dbReference type="EMBL" id="KZP26750.1"/>
    </source>
</evidence>
<evidence type="ECO:0000256" key="6">
    <source>
        <dbReference type="SAM" id="Phobius"/>
    </source>
</evidence>
<comment type="similarity">
    <text evidence="1">Belongs to the aldo/keto reductase family.</text>
</comment>
<dbReference type="SUPFAM" id="SSF58038">
    <property type="entry name" value="SNARE fusion complex"/>
    <property type="match status" value="1"/>
</dbReference>
<dbReference type="InterPro" id="IPR039899">
    <property type="entry name" value="BET1_SNARE"/>
</dbReference>
<evidence type="ECO:0000256" key="1">
    <source>
        <dbReference type="ARBA" id="ARBA00007905"/>
    </source>
</evidence>
<dbReference type="PRINTS" id="PR00069">
    <property type="entry name" value="ALDKETRDTASE"/>
</dbReference>
<keyword evidence="6" id="KW-0472">Membrane</keyword>
<keyword evidence="3" id="KW-0560">Oxidoreductase</keyword>
<dbReference type="Gene3D" id="3.20.20.100">
    <property type="entry name" value="NADP-dependent oxidoreductase domain"/>
    <property type="match status" value="1"/>
</dbReference>
<dbReference type="SUPFAM" id="SSF51430">
    <property type="entry name" value="NAD(P)-linked oxidoreductase"/>
    <property type="match status" value="1"/>
</dbReference>
<dbReference type="PANTHER" id="PTHR43827:SF3">
    <property type="entry name" value="NADP-DEPENDENT OXIDOREDUCTASE DOMAIN-CONTAINING PROTEIN"/>
    <property type="match status" value="1"/>
</dbReference>
<dbReference type="InterPro" id="IPR023210">
    <property type="entry name" value="NADP_OxRdtase_dom"/>
</dbReference>
<keyword evidence="6" id="KW-1133">Transmembrane helix</keyword>
<dbReference type="InterPro" id="IPR000727">
    <property type="entry name" value="T_SNARE_dom"/>
</dbReference>
<dbReference type="InterPro" id="IPR036812">
    <property type="entry name" value="NAD(P)_OxRdtase_dom_sf"/>
</dbReference>
<dbReference type="EMBL" id="KV417512">
    <property type="protein sequence ID" value="KZP26750.1"/>
    <property type="molecule type" value="Genomic_DNA"/>
</dbReference>
<name>A0A166Q4S3_9AGAM</name>
<feature type="domain" description="T-SNARE coiled-coil homology" evidence="7">
    <location>
        <begin position="448"/>
        <end position="510"/>
    </location>
</feature>
<dbReference type="PANTHER" id="PTHR43827">
    <property type="entry name" value="2,5-DIKETO-D-GLUCONIC ACID REDUCTASE"/>
    <property type="match status" value="1"/>
</dbReference>
<dbReference type="CDD" id="cd15853">
    <property type="entry name" value="SNARE_Bet1"/>
    <property type="match status" value="1"/>
</dbReference>
<protein>
    <submittedName>
        <fullName evidence="8">Aldo/keto reductase</fullName>
    </submittedName>
</protein>
<feature type="region of interest" description="Disordered" evidence="5">
    <location>
        <begin position="385"/>
        <end position="417"/>
    </location>
</feature>
<evidence type="ECO:0000259" key="7">
    <source>
        <dbReference type="PROSITE" id="PS50192"/>
    </source>
</evidence>
<gene>
    <name evidence="8" type="ORF">FIBSPDRAFT_928430</name>
</gene>
<keyword evidence="6" id="KW-0812">Transmembrane</keyword>
<feature type="transmembrane region" description="Helical" evidence="6">
    <location>
        <begin position="522"/>
        <end position="544"/>
    </location>
</feature>
<dbReference type="GO" id="GO:0016616">
    <property type="term" value="F:oxidoreductase activity, acting on the CH-OH group of donors, NAD or NADP as acceptor"/>
    <property type="evidence" value="ECO:0007669"/>
    <property type="project" value="UniProtKB-ARBA"/>
</dbReference>
<evidence type="ECO:0000313" key="9">
    <source>
        <dbReference type="Proteomes" id="UP000076532"/>
    </source>
</evidence>
<reference evidence="8 9" key="1">
    <citation type="journal article" date="2016" name="Mol. Biol. Evol.">
        <title>Comparative Genomics of Early-Diverging Mushroom-Forming Fungi Provides Insights into the Origins of Lignocellulose Decay Capabilities.</title>
        <authorList>
            <person name="Nagy L.G."/>
            <person name="Riley R."/>
            <person name="Tritt A."/>
            <person name="Adam C."/>
            <person name="Daum C."/>
            <person name="Floudas D."/>
            <person name="Sun H."/>
            <person name="Yadav J.S."/>
            <person name="Pangilinan J."/>
            <person name="Larsson K.H."/>
            <person name="Matsuura K."/>
            <person name="Barry K."/>
            <person name="Labutti K."/>
            <person name="Kuo R."/>
            <person name="Ohm R.A."/>
            <person name="Bhattacharya S.S."/>
            <person name="Shirouzu T."/>
            <person name="Yoshinaga Y."/>
            <person name="Martin F.M."/>
            <person name="Grigoriev I.V."/>
            <person name="Hibbett D.S."/>
        </authorList>
    </citation>
    <scope>NUCLEOTIDE SEQUENCE [LARGE SCALE GENOMIC DNA]</scope>
    <source>
        <strain evidence="8 9">CBS 109695</strain>
    </source>
</reference>
<comment type="subcellular location">
    <subcellularLocation>
        <location evidence="4">Endomembrane system</location>
        <topology evidence="4">Single-pass type IV membrane protein</topology>
    </subcellularLocation>
</comment>
<dbReference type="InterPro" id="IPR020471">
    <property type="entry name" value="AKR"/>
</dbReference>
<evidence type="ECO:0000256" key="4">
    <source>
        <dbReference type="ARBA" id="ARBA00046280"/>
    </source>
</evidence>
<evidence type="ECO:0000256" key="3">
    <source>
        <dbReference type="ARBA" id="ARBA00023002"/>
    </source>
</evidence>
<organism evidence="8 9">
    <name type="scientific">Athelia psychrophila</name>
    <dbReference type="NCBI Taxonomy" id="1759441"/>
    <lineage>
        <taxon>Eukaryota</taxon>
        <taxon>Fungi</taxon>
        <taxon>Dikarya</taxon>
        <taxon>Basidiomycota</taxon>
        <taxon>Agaricomycotina</taxon>
        <taxon>Agaricomycetes</taxon>
        <taxon>Agaricomycetidae</taxon>
        <taxon>Atheliales</taxon>
        <taxon>Atheliaceae</taxon>
        <taxon>Athelia</taxon>
    </lineage>
</organism>
<dbReference type="GO" id="GO:0012505">
    <property type="term" value="C:endomembrane system"/>
    <property type="evidence" value="ECO:0007669"/>
    <property type="project" value="UniProtKB-SubCell"/>
</dbReference>
<evidence type="ECO:0000256" key="5">
    <source>
        <dbReference type="SAM" id="MobiDB-lite"/>
    </source>
</evidence>
<dbReference type="PROSITE" id="PS50192">
    <property type="entry name" value="T_SNARE"/>
    <property type="match status" value="1"/>
</dbReference>
<dbReference type="Proteomes" id="UP000076532">
    <property type="component" value="Unassembled WGS sequence"/>
</dbReference>
<dbReference type="Pfam" id="PF00248">
    <property type="entry name" value="Aldo_ket_red"/>
    <property type="match status" value="1"/>
</dbReference>
<sequence>MSSNPIASFKLLDGSNIPWIGWGNGSGRAREKPVEAGTTALAAGFRHIDTAQGYNNEPETNETLKKGGVAREEVWLTSKLSQENGAADKDPIPKGEIRASVENTIKRLGTTPELFLIHNPFVPSPGELVDAWQILEQLKDEGVLKSIGVSNFRPQDLEAILAVAKHKPVVNQIEYHPYVLTHLEPVLAIHKKHGIVTEAFGPLTPVVRHPTGPLKHILTRISKRLSSATGQQIDEAAVLLLWTHATGVVAVTASGSPAHIKELAHVGQLGAENLLTKEEVEEITETGKKIHFKAYPEHMSVDFPAPDLPEKFGKLLQNEYTLLYNHDGVSEMQTLEELKNQPFENSDLSAHWVIGPASGRRVRTAIYILATGGRGDAWHADDGAGERISKHESNREWTQKPGDVIESRDRGWRNDESPQVEHNTHFYTLLPFYAAMSTSNARDRRLEETYEEQNDQRLDELHSKLRTLRGVTTDIYDDAERQNLVLDDTGNRFSSFADSLGHSTRRAAQAFGLDGTFKPSRIILYVVGGIVALWLVYKGVGLWWY</sequence>
<evidence type="ECO:0000256" key="2">
    <source>
        <dbReference type="ARBA" id="ARBA00022857"/>
    </source>
</evidence>
<proteinExistence type="inferred from homology"/>
<dbReference type="Gene3D" id="1.20.5.110">
    <property type="match status" value="1"/>
</dbReference>
<keyword evidence="2" id="KW-0521">NADP</keyword>
<keyword evidence="9" id="KW-1185">Reference proteome</keyword>
<dbReference type="STRING" id="436010.A0A166Q4S3"/>
<dbReference type="OrthoDB" id="416253at2759"/>